<evidence type="ECO:0000313" key="4">
    <source>
        <dbReference type="Proteomes" id="UP000011747"/>
    </source>
</evidence>
<dbReference type="SMART" id="SM00646">
    <property type="entry name" value="Ami_3"/>
    <property type="match status" value="1"/>
</dbReference>
<accession>G9QI72</accession>
<organism evidence="3 4">
    <name type="scientific">Bacillus smithii 7_3_47FAA</name>
    <dbReference type="NCBI Taxonomy" id="665952"/>
    <lineage>
        <taxon>Bacteria</taxon>
        <taxon>Bacillati</taxon>
        <taxon>Bacillota</taxon>
        <taxon>Bacilli</taxon>
        <taxon>Bacillales</taxon>
        <taxon>Bacillaceae</taxon>
        <taxon>Bacillus</taxon>
    </lineage>
</organism>
<dbReference type="GO" id="GO:0009253">
    <property type="term" value="P:peptidoglycan catabolic process"/>
    <property type="evidence" value="ECO:0007669"/>
    <property type="project" value="InterPro"/>
</dbReference>
<dbReference type="PANTHER" id="PTHR30404:SF0">
    <property type="entry name" value="N-ACETYLMURAMOYL-L-ALANINE AMIDASE AMIC"/>
    <property type="match status" value="1"/>
</dbReference>
<evidence type="ECO:0000256" key="1">
    <source>
        <dbReference type="ARBA" id="ARBA00022801"/>
    </source>
</evidence>
<gene>
    <name evidence="3" type="ORF">HMPREF1015_01436</name>
</gene>
<comment type="caution">
    <text evidence="3">The sequence shown here is derived from an EMBL/GenBank/DDBJ whole genome shotgun (WGS) entry which is preliminary data.</text>
</comment>
<dbReference type="HOGENOM" id="CLU_014322_9_1_9"/>
<dbReference type="GO" id="GO:0030288">
    <property type="term" value="C:outer membrane-bounded periplasmic space"/>
    <property type="evidence" value="ECO:0007669"/>
    <property type="project" value="TreeGrafter"/>
</dbReference>
<reference evidence="3 4" key="1">
    <citation type="submission" date="2011-09" db="EMBL/GenBank/DDBJ databases">
        <title>The Genome Sequence of Bacillus smithii 7_3_47FAA.</title>
        <authorList>
            <consortium name="The Broad Institute Genome Sequencing Platform"/>
            <person name="Earl A."/>
            <person name="Ward D."/>
            <person name="Feldgarden M."/>
            <person name="Gevers D."/>
            <person name="Daigneault M."/>
            <person name="Strauss J."/>
            <person name="Allen-Vercoe E."/>
            <person name="Young S.K."/>
            <person name="Zeng Q."/>
            <person name="Gargeya S."/>
            <person name="Fitzgerald M."/>
            <person name="Haas B."/>
            <person name="Abouelleil A."/>
            <person name="Alvarado L."/>
            <person name="Arachchi H.M."/>
            <person name="Berlin A."/>
            <person name="Brown A."/>
            <person name="Chapman S.B."/>
            <person name="Chen Z."/>
            <person name="Dunbar C."/>
            <person name="Freedman E."/>
            <person name="Gearin G."/>
            <person name="Goldberg J."/>
            <person name="Griggs A."/>
            <person name="Gujja S."/>
            <person name="Heiman D."/>
            <person name="Howarth C."/>
            <person name="Larson L."/>
            <person name="Lui A."/>
            <person name="MacDonald P.J.P."/>
            <person name="Montmayeur A."/>
            <person name="Murphy C."/>
            <person name="Neiman D."/>
            <person name="Pearson M."/>
            <person name="Priest M."/>
            <person name="Roberts A."/>
            <person name="Saif S."/>
            <person name="Shea T."/>
            <person name="Shenoy N."/>
            <person name="Sisk P."/>
            <person name="Stolte C."/>
            <person name="Sykes S."/>
            <person name="Wortman J."/>
            <person name="Nusbaum C."/>
            <person name="Birren B."/>
        </authorList>
    </citation>
    <scope>NUCLEOTIDE SEQUENCE [LARGE SCALE GENOMIC DNA]</scope>
    <source>
        <strain evidence="3 4">7_3_47FAA</strain>
    </source>
</reference>
<dbReference type="CDD" id="cd02696">
    <property type="entry name" value="MurNAc-LAA"/>
    <property type="match status" value="1"/>
</dbReference>
<dbReference type="Proteomes" id="UP000011747">
    <property type="component" value="Unassembled WGS sequence"/>
</dbReference>
<dbReference type="PATRIC" id="fig|665952.3.peg.652"/>
<dbReference type="AlphaFoldDB" id="G9QI72"/>
<protein>
    <recommendedName>
        <fullName evidence="2">MurNAc-LAA domain-containing protein</fullName>
    </recommendedName>
</protein>
<dbReference type="GO" id="GO:0008745">
    <property type="term" value="F:N-acetylmuramoyl-L-alanine amidase activity"/>
    <property type="evidence" value="ECO:0007669"/>
    <property type="project" value="InterPro"/>
</dbReference>
<dbReference type="PANTHER" id="PTHR30404">
    <property type="entry name" value="N-ACETYLMURAMOYL-L-ALANINE AMIDASE"/>
    <property type="match status" value="1"/>
</dbReference>
<name>G9QI72_9BACI</name>
<dbReference type="Pfam" id="PF01520">
    <property type="entry name" value="Amidase_3"/>
    <property type="match status" value="1"/>
</dbReference>
<proteinExistence type="predicted"/>
<dbReference type="InterPro" id="IPR002508">
    <property type="entry name" value="MurNAc-LAA_cat"/>
</dbReference>
<keyword evidence="1" id="KW-0378">Hydrolase</keyword>
<sequence>MFKLFLDPGHGGKDSGATGNGLMEKNITLKICQLIRDRLQNEYEGIDILMSRTGDSYPTLPSRTEKANAWGADFYLSVHVNSGGATGFESFIYPGVGQPTTSYQNTIHQEIVKATGFYDRGKKQGDFHVLRESRMPALLTENGFIDNIEDAAKLKDPNFIEKIAKGHAQGIVKIANLKPITPKDSAG</sequence>
<feature type="domain" description="MurNAc-LAA" evidence="2">
    <location>
        <begin position="64"/>
        <end position="172"/>
    </location>
</feature>
<dbReference type="Gene3D" id="3.40.630.40">
    <property type="entry name" value="Zn-dependent exopeptidases"/>
    <property type="match status" value="1"/>
</dbReference>
<dbReference type="SUPFAM" id="SSF53187">
    <property type="entry name" value="Zn-dependent exopeptidases"/>
    <property type="match status" value="1"/>
</dbReference>
<dbReference type="InterPro" id="IPR050695">
    <property type="entry name" value="N-acetylmuramoyl_amidase_3"/>
</dbReference>
<keyword evidence="4" id="KW-1185">Reference proteome</keyword>
<evidence type="ECO:0000313" key="3">
    <source>
        <dbReference type="EMBL" id="EHL79138.1"/>
    </source>
</evidence>
<evidence type="ECO:0000259" key="2">
    <source>
        <dbReference type="SMART" id="SM00646"/>
    </source>
</evidence>
<dbReference type="EMBL" id="ACWF01000028">
    <property type="protein sequence ID" value="EHL79138.1"/>
    <property type="molecule type" value="Genomic_DNA"/>
</dbReference>